<dbReference type="Pfam" id="PF13102">
    <property type="entry name" value="Phage_int_SAM_5"/>
    <property type="match status" value="1"/>
</dbReference>
<dbReference type="Gene3D" id="1.10.443.10">
    <property type="entry name" value="Intergrase catalytic core"/>
    <property type="match status" value="1"/>
</dbReference>
<name>A0ABQ6PVH8_9BACT</name>
<dbReference type="InterPro" id="IPR011010">
    <property type="entry name" value="DNA_brk_join_enz"/>
</dbReference>
<dbReference type="RefSeq" id="WP_338226806.1">
    <property type="nucleotide sequence ID" value="NZ_BTPE01000001.1"/>
</dbReference>
<dbReference type="InterPro" id="IPR010998">
    <property type="entry name" value="Integrase_recombinase_N"/>
</dbReference>
<evidence type="ECO:0000256" key="2">
    <source>
        <dbReference type="ARBA" id="ARBA00023125"/>
    </source>
</evidence>
<dbReference type="PANTHER" id="PTHR30349">
    <property type="entry name" value="PHAGE INTEGRASE-RELATED"/>
    <property type="match status" value="1"/>
</dbReference>
<reference evidence="5 6" key="1">
    <citation type="submission" date="2023-08" db="EMBL/GenBank/DDBJ databases">
        <title>Draft genome sequence of Algoriphagus taiwanensis.</title>
        <authorList>
            <person name="Takatani N."/>
            <person name="Hosokawa M."/>
            <person name="Sawabe T."/>
        </authorList>
    </citation>
    <scope>NUCLEOTIDE SEQUENCE [LARGE SCALE GENOMIC DNA]</scope>
    <source>
        <strain evidence="5 6">JCM 19755</strain>
    </source>
</reference>
<evidence type="ECO:0000313" key="5">
    <source>
        <dbReference type="EMBL" id="GMQ31959.1"/>
    </source>
</evidence>
<dbReference type="SUPFAM" id="SSF56349">
    <property type="entry name" value="DNA breaking-rejoining enzymes"/>
    <property type="match status" value="1"/>
</dbReference>
<dbReference type="PANTHER" id="PTHR30349:SF64">
    <property type="entry name" value="PROPHAGE INTEGRASE INTD-RELATED"/>
    <property type="match status" value="1"/>
</dbReference>
<keyword evidence="2" id="KW-0238">DNA-binding</keyword>
<evidence type="ECO:0000259" key="4">
    <source>
        <dbReference type="PROSITE" id="PS51898"/>
    </source>
</evidence>
<evidence type="ECO:0000256" key="1">
    <source>
        <dbReference type="ARBA" id="ARBA00008857"/>
    </source>
</evidence>
<dbReference type="Gene3D" id="1.10.150.130">
    <property type="match status" value="1"/>
</dbReference>
<dbReference type="PROSITE" id="PS51898">
    <property type="entry name" value="TYR_RECOMBINASE"/>
    <property type="match status" value="1"/>
</dbReference>
<dbReference type="InterPro" id="IPR035386">
    <property type="entry name" value="Arm-DNA-bind_5"/>
</dbReference>
<dbReference type="InterPro" id="IPR002104">
    <property type="entry name" value="Integrase_catalytic"/>
</dbReference>
<gene>
    <name evidence="5" type="ORF">Ataiwa_02310</name>
</gene>
<protein>
    <submittedName>
        <fullName evidence="5">Site-specific integrase</fullName>
    </submittedName>
</protein>
<sequence>MAKFNFYLREKSKDGETPIILFVSFNSTRLKYPTGKAIYSKFWNETEQVARQVKDFPLSKELNSYLRFIKGTAEKELESLHNELQRPPSIEELKKRLDEVLNPSDSINYTKEENRPVTFLELFKRFIKDSETGIRLTSTGKRFDKRSIQKYNTTYSVLETFGKKYNLTFQSIDKNFYTKFVDFLNKPIYGKKNEVIKKSYSLNNVGKYIQVIKTFLNYATENGYNSNLYYQSKQFKAHKVPGFSIYLNESELTDLYNLDLSSQPHYERVRDLFIVGCWTGLRFSDFTSIRQENIEGDYLHIKTFKTGESVVVPILPATKAILEKYKDKYPNSLPPAIANQKMNFYLKEIAKKVDSLKVPVEVEGIKGGIKVITKKEKWELVTTHTARRSFATNVYKSGFPAISLMKITGHRTEKAFLLYIKVTPEENARLLMEHWNKLKKQA</sequence>
<organism evidence="5 6">
    <name type="scientific">Algoriphagus taiwanensis</name>
    <dbReference type="NCBI Taxonomy" id="1445656"/>
    <lineage>
        <taxon>Bacteria</taxon>
        <taxon>Pseudomonadati</taxon>
        <taxon>Bacteroidota</taxon>
        <taxon>Cytophagia</taxon>
        <taxon>Cytophagales</taxon>
        <taxon>Cyclobacteriaceae</taxon>
        <taxon>Algoriphagus</taxon>
    </lineage>
</organism>
<comment type="caution">
    <text evidence="5">The sequence shown here is derived from an EMBL/GenBank/DDBJ whole genome shotgun (WGS) entry which is preliminary data.</text>
</comment>
<accession>A0ABQ6PVH8</accession>
<dbReference type="InterPro" id="IPR013762">
    <property type="entry name" value="Integrase-like_cat_sf"/>
</dbReference>
<evidence type="ECO:0000313" key="6">
    <source>
        <dbReference type="Proteomes" id="UP001307705"/>
    </source>
</evidence>
<evidence type="ECO:0000256" key="3">
    <source>
        <dbReference type="ARBA" id="ARBA00023172"/>
    </source>
</evidence>
<keyword evidence="6" id="KW-1185">Reference proteome</keyword>
<feature type="domain" description="Tyr recombinase" evidence="4">
    <location>
        <begin position="242"/>
        <end position="432"/>
    </location>
</feature>
<dbReference type="Pfam" id="PF17293">
    <property type="entry name" value="Arm-DNA-bind_5"/>
    <property type="match status" value="1"/>
</dbReference>
<proteinExistence type="inferred from homology"/>
<dbReference type="CDD" id="cd01185">
    <property type="entry name" value="INTN1_C_like"/>
    <property type="match status" value="1"/>
</dbReference>
<dbReference type="InterPro" id="IPR050090">
    <property type="entry name" value="Tyrosine_recombinase_XerCD"/>
</dbReference>
<dbReference type="Proteomes" id="UP001307705">
    <property type="component" value="Unassembled WGS sequence"/>
</dbReference>
<dbReference type="EMBL" id="BTPE01000001">
    <property type="protein sequence ID" value="GMQ31959.1"/>
    <property type="molecule type" value="Genomic_DNA"/>
</dbReference>
<dbReference type="InterPro" id="IPR025269">
    <property type="entry name" value="SAM-like_dom"/>
</dbReference>
<comment type="similarity">
    <text evidence="1">Belongs to the 'phage' integrase family.</text>
</comment>
<keyword evidence="3" id="KW-0233">DNA recombination</keyword>
<dbReference type="Pfam" id="PF00589">
    <property type="entry name" value="Phage_integrase"/>
    <property type="match status" value="1"/>
</dbReference>